<proteinExistence type="predicted"/>
<gene>
    <name evidence="2" type="ORF">ABZ510_09100</name>
</gene>
<reference evidence="2 3" key="1">
    <citation type="submission" date="2024-06" db="EMBL/GenBank/DDBJ databases">
        <title>The Natural Products Discovery Center: Release of the First 8490 Sequenced Strains for Exploring Actinobacteria Biosynthetic Diversity.</title>
        <authorList>
            <person name="Kalkreuter E."/>
            <person name="Kautsar S.A."/>
            <person name="Yang D."/>
            <person name="Bader C.D."/>
            <person name="Teijaro C.N."/>
            <person name="Fluegel L."/>
            <person name="Davis C.M."/>
            <person name="Simpson J.R."/>
            <person name="Lauterbach L."/>
            <person name="Steele A.D."/>
            <person name="Gui C."/>
            <person name="Meng S."/>
            <person name="Li G."/>
            <person name="Viehrig K."/>
            <person name="Ye F."/>
            <person name="Su P."/>
            <person name="Kiefer A.F."/>
            <person name="Nichols A."/>
            <person name="Cepeda A.J."/>
            <person name="Yan W."/>
            <person name="Fan B."/>
            <person name="Jiang Y."/>
            <person name="Adhikari A."/>
            <person name="Zheng C.-J."/>
            <person name="Schuster L."/>
            <person name="Cowan T.M."/>
            <person name="Smanski M.J."/>
            <person name="Chevrette M.G."/>
            <person name="De Carvalho L.P.S."/>
            <person name="Shen B."/>
        </authorList>
    </citation>
    <scope>NUCLEOTIDE SEQUENCE [LARGE SCALE GENOMIC DNA]</scope>
    <source>
        <strain evidence="2 3">NPDC019708</strain>
    </source>
</reference>
<keyword evidence="3" id="KW-1185">Reference proteome</keyword>
<comment type="caution">
    <text evidence="2">The sequence shown here is derived from an EMBL/GenBank/DDBJ whole genome shotgun (WGS) entry which is preliminary data.</text>
</comment>
<evidence type="ECO:0000256" key="1">
    <source>
        <dbReference type="SAM" id="SignalP"/>
    </source>
</evidence>
<sequence length="52" mass="5351">MSSFLSFLSLMLVLPGLAAAAAYVAVAVSMWLEKRHAAGDPGPASHRAPGRA</sequence>
<protein>
    <submittedName>
        <fullName evidence="2">Uncharacterized protein</fullName>
    </submittedName>
</protein>
<name>A0ABV2WM98_9NOCA</name>
<dbReference type="Proteomes" id="UP001550628">
    <property type="component" value="Unassembled WGS sequence"/>
</dbReference>
<keyword evidence="1" id="KW-0732">Signal</keyword>
<accession>A0ABV2WM98</accession>
<dbReference type="EMBL" id="JBEYBF010000004">
    <property type="protein sequence ID" value="MEU1952007.1"/>
    <property type="molecule type" value="Genomic_DNA"/>
</dbReference>
<feature type="signal peptide" evidence="1">
    <location>
        <begin position="1"/>
        <end position="20"/>
    </location>
</feature>
<evidence type="ECO:0000313" key="2">
    <source>
        <dbReference type="EMBL" id="MEU1952007.1"/>
    </source>
</evidence>
<evidence type="ECO:0000313" key="3">
    <source>
        <dbReference type="Proteomes" id="UP001550628"/>
    </source>
</evidence>
<dbReference type="RefSeq" id="WP_156058681.1">
    <property type="nucleotide sequence ID" value="NZ_JBEYBD010000001.1"/>
</dbReference>
<organism evidence="2 3">
    <name type="scientific">Nocardia rhamnosiphila</name>
    <dbReference type="NCBI Taxonomy" id="426716"/>
    <lineage>
        <taxon>Bacteria</taxon>
        <taxon>Bacillati</taxon>
        <taxon>Actinomycetota</taxon>
        <taxon>Actinomycetes</taxon>
        <taxon>Mycobacteriales</taxon>
        <taxon>Nocardiaceae</taxon>
        <taxon>Nocardia</taxon>
    </lineage>
</organism>
<feature type="chain" id="PRO_5045414700" evidence="1">
    <location>
        <begin position="21"/>
        <end position="52"/>
    </location>
</feature>